<dbReference type="PROSITE" id="PS52016">
    <property type="entry name" value="TONB_DEPENDENT_REC_3"/>
    <property type="match status" value="1"/>
</dbReference>
<protein>
    <submittedName>
        <fullName evidence="3">SusC/RagA family TonB-linked outer membrane protein</fullName>
    </submittedName>
</protein>
<comment type="similarity">
    <text evidence="1">Belongs to the TonB-dependent receptor family.</text>
</comment>
<comment type="subcellular location">
    <subcellularLocation>
        <location evidence="1">Cell outer membrane</location>
        <topology evidence="1">Multi-pass membrane protein</topology>
    </subcellularLocation>
</comment>
<dbReference type="InterPro" id="IPR008969">
    <property type="entry name" value="CarboxyPept-like_regulatory"/>
</dbReference>
<name>A0ABQ1KWF2_9SPHI</name>
<dbReference type="EMBL" id="BMIK01000001">
    <property type="protein sequence ID" value="GGC12373.1"/>
    <property type="molecule type" value="Genomic_DNA"/>
</dbReference>
<evidence type="ECO:0000259" key="2">
    <source>
        <dbReference type="Pfam" id="PF07715"/>
    </source>
</evidence>
<gene>
    <name evidence="3" type="ORF">GCM10011386_00020</name>
</gene>
<proteinExistence type="inferred from homology"/>
<dbReference type="InterPro" id="IPR023996">
    <property type="entry name" value="TonB-dep_OMP_SusC/RagA"/>
</dbReference>
<dbReference type="Gene3D" id="2.170.130.10">
    <property type="entry name" value="TonB-dependent receptor, plug domain"/>
    <property type="match status" value="1"/>
</dbReference>
<evidence type="ECO:0000256" key="1">
    <source>
        <dbReference type="PROSITE-ProRule" id="PRU01360"/>
    </source>
</evidence>
<keyword evidence="1" id="KW-0998">Cell outer membrane</keyword>
<evidence type="ECO:0000313" key="4">
    <source>
        <dbReference type="Proteomes" id="UP000597338"/>
    </source>
</evidence>
<keyword evidence="1" id="KW-0812">Transmembrane</keyword>
<dbReference type="InterPro" id="IPR023997">
    <property type="entry name" value="TonB-dep_OMP_SusC/RagA_CS"/>
</dbReference>
<reference evidence="4" key="1">
    <citation type="journal article" date="2019" name="Int. J. Syst. Evol. Microbiol.">
        <title>The Global Catalogue of Microorganisms (GCM) 10K type strain sequencing project: providing services to taxonomists for standard genome sequencing and annotation.</title>
        <authorList>
            <consortium name="The Broad Institute Genomics Platform"/>
            <consortium name="The Broad Institute Genome Sequencing Center for Infectious Disease"/>
            <person name="Wu L."/>
            <person name="Ma J."/>
        </authorList>
    </citation>
    <scope>NUCLEOTIDE SEQUENCE [LARGE SCALE GENOMIC DNA]</scope>
    <source>
        <strain evidence="4">CGMCC 1.15342</strain>
    </source>
</reference>
<keyword evidence="1" id="KW-1134">Transmembrane beta strand</keyword>
<dbReference type="NCBIfam" id="TIGR04056">
    <property type="entry name" value="OMP_RagA_SusC"/>
    <property type="match status" value="1"/>
</dbReference>
<comment type="caution">
    <text evidence="3">The sequence shown here is derived from an EMBL/GenBank/DDBJ whole genome shotgun (WGS) entry which is preliminary data.</text>
</comment>
<dbReference type="InterPro" id="IPR039426">
    <property type="entry name" value="TonB-dep_rcpt-like"/>
</dbReference>
<dbReference type="InterPro" id="IPR012910">
    <property type="entry name" value="Plug_dom"/>
</dbReference>
<dbReference type="InterPro" id="IPR037066">
    <property type="entry name" value="Plug_dom_sf"/>
</dbReference>
<keyword evidence="1" id="KW-0472">Membrane</keyword>
<organism evidence="3 4">
    <name type="scientific">Parapedobacter defluvii</name>
    <dbReference type="NCBI Taxonomy" id="2045106"/>
    <lineage>
        <taxon>Bacteria</taxon>
        <taxon>Pseudomonadati</taxon>
        <taxon>Bacteroidota</taxon>
        <taxon>Sphingobacteriia</taxon>
        <taxon>Sphingobacteriales</taxon>
        <taxon>Sphingobacteriaceae</taxon>
        <taxon>Parapedobacter</taxon>
    </lineage>
</organism>
<keyword evidence="4" id="KW-1185">Reference proteome</keyword>
<accession>A0ABQ1KWF2</accession>
<sequence length="993" mass="110969">MQGVTISVKSRSTLATSSDVNGRFILSAPKDAILVFSLIGYRTVEHPAQHADPLSIVMYPDVSMLEDVVVVAYGTQKKKEVVGSVTSINPSELKVPSSNLTTALAGRLAGVIAYQRSGEPGQDNANFFIRGVTTFGYKKDPLILIDGVELSTTELARLQPDDIASFSIMKDATATALYGARGANGVILVTTKEGKVENAKFSFRYENSFSAPTKNVELVDPVTYMRMENEAVTTRNPLEITPYLESKIDNTEAGMDPLAFPTTDWRRELFKDYAHNQRMNFSLTGGGAVAQYYLAGTYNQDNGVLKVDGRNNFNNNIRLNSYALRSNVSINVTKTTEVGVRLYGTFDDYTGPIYGGAEMYRMVMRANPVLFPAYYPTTESYKYVQHIMFGGSLQGNSLNPYAEMVKGYKDYSKSLMLAQLEMKQNLAFVTEGLTFRGMLNTNRESYFDVTRAYAPFYYGLAGFDRQSNVYTLEAINPNSGTEYLGYEEGPKIVRTNLYAELALNYNRTFGDKHGLSGLLVYNMRNFLEGNASSLLKSLPYRNMGLSGRATYAYDDRYFAEFNFGYNGSERFYVDNRFGFFPSAGVAWSVSNEKFWGGMSDVVPRLKLRATYGLVGNDAIGSAEDRFFYLSTVDMNNATRGATFGTNFNYTQSGVLVSRYDNRLITWETATKANFGLEFSLWNKVDVQADYFTEYRKNILMDRASIPVTMGLSAPVRANVGEASGKGVDFSVDFNHTFSNGFWLVSRGNFTYATSRFEVVEEPEYNEPNLSKRGYSLSQQWGYIAERLFIDAADVANSPTQNFGIYEAGDIKYRDVNGDGIISTLDQVPIGYPTDPEIIYGFGFSAGFKGLDFSCFLQGSAYSSFWINQNGSTSPFVNNNQVLKAYADSYWSEENRNIYAVLPRLSKTLNGNNNQLSTWFMRDGSFLRLKSVELGYTLPEVLSKKIYLNNLRVYLSGTNLANWSKFKLWDVEMGSEGLGYPLQQVYNLGVQVGF</sequence>
<dbReference type="SUPFAM" id="SSF56935">
    <property type="entry name" value="Porins"/>
    <property type="match status" value="1"/>
</dbReference>
<dbReference type="Pfam" id="PF07715">
    <property type="entry name" value="Plug"/>
    <property type="match status" value="1"/>
</dbReference>
<dbReference type="SUPFAM" id="SSF49464">
    <property type="entry name" value="Carboxypeptidase regulatory domain-like"/>
    <property type="match status" value="1"/>
</dbReference>
<evidence type="ECO:0000313" key="3">
    <source>
        <dbReference type="EMBL" id="GGC12373.1"/>
    </source>
</evidence>
<dbReference type="NCBIfam" id="TIGR04057">
    <property type="entry name" value="SusC_RagA_signa"/>
    <property type="match status" value="1"/>
</dbReference>
<dbReference type="Proteomes" id="UP000597338">
    <property type="component" value="Unassembled WGS sequence"/>
</dbReference>
<keyword evidence="1" id="KW-0813">Transport</keyword>
<feature type="domain" description="TonB-dependent receptor plug" evidence="2">
    <location>
        <begin position="78"/>
        <end position="186"/>
    </location>
</feature>